<comment type="caution">
    <text evidence="2">The sequence shown here is derived from an EMBL/GenBank/DDBJ whole genome shotgun (WGS) entry which is preliminary data.</text>
</comment>
<dbReference type="PANTHER" id="PTHR20873:SF0">
    <property type="entry name" value="L-SERYL-TRNA(SEC) KINASE"/>
    <property type="match status" value="1"/>
</dbReference>
<sequence length="366" mass="43196">MNNSKVKIIYLLVSGCPGVGKSTFCKKLDQFITDNFDAQLNNKTSIISLLIAYDEIVDKQIEYELINQNESEWKSSRIFLQSLVINLGKFLYQNHLNSSSLSKLSNYFDNSSLNIQENIRVSIQKNFINSLENQIKKLGLLNLKNQNEIYFTIILDDIFYYESMRHLYFKSALSQEFSSFFSLCFKTSNLEFLLERNQTREPNAKLENTIIQNIFSKFEYPNRIDWESKFSKVDLVDENIEFFGLHFENLIKILLENHHNFSEFRCEKVLEEKNKELNLINGQKSCQNLIHECDLILRRLVKTKLSEAYYYDKKELKNMAENIHKNKSKILERIKDLKSELYLKLVNLNDMYLIEIELGELLKNGI</sequence>
<evidence type="ECO:0000313" key="2">
    <source>
        <dbReference type="EMBL" id="CAF0743780.1"/>
    </source>
</evidence>
<dbReference type="PANTHER" id="PTHR20873">
    <property type="entry name" value="L-SERYL-TRNA(SEC) KINASE"/>
    <property type="match status" value="1"/>
</dbReference>
<dbReference type="EMBL" id="CAJNOC010000316">
    <property type="protein sequence ID" value="CAF0743780.1"/>
    <property type="molecule type" value="Genomic_DNA"/>
</dbReference>
<keyword evidence="1" id="KW-0175">Coiled coil</keyword>
<name>A0A813P1T0_9BILA</name>
<dbReference type="AlphaFoldDB" id="A0A813P1T0"/>
<dbReference type="Proteomes" id="UP000663879">
    <property type="component" value="Unassembled WGS sequence"/>
</dbReference>
<dbReference type="GO" id="GO:0000049">
    <property type="term" value="F:tRNA binding"/>
    <property type="evidence" value="ECO:0007669"/>
    <property type="project" value="TreeGrafter"/>
</dbReference>
<evidence type="ECO:0000313" key="3">
    <source>
        <dbReference type="Proteomes" id="UP000663879"/>
    </source>
</evidence>
<keyword evidence="3" id="KW-1185">Reference proteome</keyword>
<gene>
    <name evidence="2" type="ORF">OXX778_LOCUS3534</name>
</gene>
<feature type="coiled-coil region" evidence="1">
    <location>
        <begin position="313"/>
        <end position="340"/>
    </location>
</feature>
<evidence type="ECO:0008006" key="4">
    <source>
        <dbReference type="Google" id="ProtNLM"/>
    </source>
</evidence>
<organism evidence="2 3">
    <name type="scientific">Brachionus calyciflorus</name>
    <dbReference type="NCBI Taxonomy" id="104777"/>
    <lineage>
        <taxon>Eukaryota</taxon>
        <taxon>Metazoa</taxon>
        <taxon>Spiralia</taxon>
        <taxon>Gnathifera</taxon>
        <taxon>Rotifera</taxon>
        <taxon>Eurotatoria</taxon>
        <taxon>Monogononta</taxon>
        <taxon>Pseudotrocha</taxon>
        <taxon>Ploima</taxon>
        <taxon>Brachionidae</taxon>
        <taxon>Brachionus</taxon>
    </lineage>
</organism>
<evidence type="ECO:0000256" key="1">
    <source>
        <dbReference type="SAM" id="Coils"/>
    </source>
</evidence>
<dbReference type="Gene3D" id="3.40.50.300">
    <property type="entry name" value="P-loop containing nucleotide triphosphate hydrolases"/>
    <property type="match status" value="1"/>
</dbReference>
<dbReference type="OrthoDB" id="9972657at2759"/>
<accession>A0A813P1T0</accession>
<protein>
    <recommendedName>
        <fullName evidence="4">L-seryl-tRNA(Sec) kinase</fullName>
    </recommendedName>
</protein>
<dbReference type="GO" id="GO:0016301">
    <property type="term" value="F:kinase activity"/>
    <property type="evidence" value="ECO:0007669"/>
    <property type="project" value="TreeGrafter"/>
</dbReference>
<dbReference type="InterPro" id="IPR052648">
    <property type="entry name" value="Ser-tRNA(Sec)_kinase"/>
</dbReference>
<dbReference type="InterPro" id="IPR027417">
    <property type="entry name" value="P-loop_NTPase"/>
</dbReference>
<proteinExistence type="predicted"/>
<reference evidence="2" key="1">
    <citation type="submission" date="2021-02" db="EMBL/GenBank/DDBJ databases">
        <authorList>
            <person name="Nowell W R."/>
        </authorList>
    </citation>
    <scope>NUCLEOTIDE SEQUENCE</scope>
    <source>
        <strain evidence="2">Ploen Becks lab</strain>
    </source>
</reference>
<dbReference type="SUPFAM" id="SSF52540">
    <property type="entry name" value="P-loop containing nucleoside triphosphate hydrolases"/>
    <property type="match status" value="1"/>
</dbReference>